<evidence type="ECO:0000259" key="8">
    <source>
        <dbReference type="PROSITE" id="PS51754"/>
    </source>
</evidence>
<comment type="caution">
    <text evidence="9">The sequence shown here is derived from an EMBL/GenBank/DDBJ whole genome shotgun (WGS) entry which is preliminary data.</text>
</comment>
<keyword evidence="5 6" id="KW-0539">Nucleus</keyword>
<dbReference type="PANTHER" id="PTHR33057">
    <property type="entry name" value="TRANSCRIPTION REPRESSOR OFP7-RELATED"/>
    <property type="match status" value="1"/>
</dbReference>
<dbReference type="Pfam" id="PF04844">
    <property type="entry name" value="Ovate"/>
    <property type="match status" value="1"/>
</dbReference>
<dbReference type="Proteomes" id="UP000283530">
    <property type="component" value="Unassembled WGS sequence"/>
</dbReference>
<dbReference type="GO" id="GO:0045892">
    <property type="term" value="P:negative regulation of DNA-templated transcription"/>
    <property type="evidence" value="ECO:0007669"/>
    <property type="project" value="UniProtKB-UniRule"/>
</dbReference>
<evidence type="ECO:0000256" key="5">
    <source>
        <dbReference type="ARBA" id="ARBA00023242"/>
    </source>
</evidence>
<sequence>MRKSKLRSPIRALHQALFHFMPQGTKTTTWVCTQPAKTDSFRDACNSFPSMYYSASSSSSSSDNCSINEVIEQSSIEQNNEESHSTTSCSSSTDFDSSQPVKGFISSNRFFFSPCSSKSLSTTDSDNSNPSELVVKGFISSKRFFFCPCTTNSIMEEEESDTQSETKSETGYHETEFSESPWLETVEEGEGRQCMVMEKGFCKDSVKMSMASMNPFMDFRVSMEEMVVAHGLKELPSLQELLQCYLRLNDKAVHKIIIFAFADLLVNLVTEEETSENNSSSSSNHKREICLSLDSLPLCLRS</sequence>
<accession>A0A3S3Q8X7</accession>
<evidence type="ECO:0000256" key="6">
    <source>
        <dbReference type="RuleBase" id="RU367028"/>
    </source>
</evidence>
<feature type="region of interest" description="Disordered" evidence="7">
    <location>
        <begin position="156"/>
        <end position="180"/>
    </location>
</feature>
<feature type="domain" description="OVATE" evidence="8">
    <location>
        <begin position="208"/>
        <end position="267"/>
    </location>
</feature>
<comment type="subcellular location">
    <subcellularLocation>
        <location evidence="1 6">Nucleus</location>
    </subcellularLocation>
</comment>
<proteinExistence type="predicted"/>
<keyword evidence="10" id="KW-1185">Reference proteome</keyword>
<dbReference type="PANTHER" id="PTHR33057:SF218">
    <property type="entry name" value="TRANSCRIPTION REPRESSOR"/>
    <property type="match status" value="1"/>
</dbReference>
<evidence type="ECO:0000256" key="1">
    <source>
        <dbReference type="ARBA" id="ARBA00004123"/>
    </source>
</evidence>
<feature type="compositionally biased region" description="Low complexity" evidence="7">
    <location>
        <begin position="85"/>
        <end position="95"/>
    </location>
</feature>
<gene>
    <name evidence="9" type="ORF">CKAN_00955100</name>
</gene>
<dbReference type="InterPro" id="IPR006458">
    <property type="entry name" value="Ovate_C"/>
</dbReference>
<evidence type="ECO:0000256" key="3">
    <source>
        <dbReference type="ARBA" id="ARBA00023015"/>
    </source>
</evidence>
<keyword evidence="3 6" id="KW-0805">Transcription regulation</keyword>
<feature type="region of interest" description="Disordered" evidence="7">
    <location>
        <begin position="75"/>
        <end position="95"/>
    </location>
</feature>
<evidence type="ECO:0000256" key="2">
    <source>
        <dbReference type="ARBA" id="ARBA00022491"/>
    </source>
</evidence>
<name>A0A3S3Q8X7_9MAGN</name>
<comment type="function">
    <text evidence="6">Transcriptional repressor that regulates multiple aspects of plant growth and development.</text>
</comment>
<dbReference type="InterPro" id="IPR038933">
    <property type="entry name" value="Ovate"/>
</dbReference>
<dbReference type="PROSITE" id="PS51754">
    <property type="entry name" value="OVATE"/>
    <property type="match status" value="1"/>
</dbReference>
<evidence type="ECO:0000313" key="10">
    <source>
        <dbReference type="Proteomes" id="UP000283530"/>
    </source>
</evidence>
<evidence type="ECO:0000313" key="9">
    <source>
        <dbReference type="EMBL" id="RWR80891.1"/>
    </source>
</evidence>
<feature type="compositionally biased region" description="Basic and acidic residues" evidence="7">
    <location>
        <begin position="164"/>
        <end position="176"/>
    </location>
</feature>
<dbReference type="OrthoDB" id="690912at2759"/>
<dbReference type="AlphaFoldDB" id="A0A3S3Q8X7"/>
<dbReference type="NCBIfam" id="TIGR01568">
    <property type="entry name" value="A_thal_3678"/>
    <property type="match status" value="1"/>
</dbReference>
<dbReference type="EMBL" id="QPKB01000003">
    <property type="protein sequence ID" value="RWR80891.1"/>
    <property type="molecule type" value="Genomic_DNA"/>
</dbReference>
<reference evidence="9 10" key="1">
    <citation type="journal article" date="2019" name="Nat. Plants">
        <title>Stout camphor tree genome fills gaps in understanding of flowering plant genome evolution.</title>
        <authorList>
            <person name="Chaw S.M."/>
            <person name="Liu Y.C."/>
            <person name="Wu Y.W."/>
            <person name="Wang H.Y."/>
            <person name="Lin C.I."/>
            <person name="Wu C.S."/>
            <person name="Ke H.M."/>
            <person name="Chang L.Y."/>
            <person name="Hsu C.Y."/>
            <person name="Yang H.T."/>
            <person name="Sudianto E."/>
            <person name="Hsu M.H."/>
            <person name="Wu K.P."/>
            <person name="Wang L.N."/>
            <person name="Leebens-Mack J.H."/>
            <person name="Tsai I.J."/>
        </authorList>
    </citation>
    <scope>NUCLEOTIDE SEQUENCE [LARGE SCALE GENOMIC DNA]</scope>
    <source>
        <strain evidence="10">cv. Chaw 1501</strain>
        <tissue evidence="9">Young leaves</tissue>
    </source>
</reference>
<evidence type="ECO:0000256" key="7">
    <source>
        <dbReference type="SAM" id="MobiDB-lite"/>
    </source>
</evidence>
<evidence type="ECO:0000256" key="4">
    <source>
        <dbReference type="ARBA" id="ARBA00023163"/>
    </source>
</evidence>
<keyword evidence="4 6" id="KW-0804">Transcription</keyword>
<organism evidence="9 10">
    <name type="scientific">Cinnamomum micranthum f. kanehirae</name>
    <dbReference type="NCBI Taxonomy" id="337451"/>
    <lineage>
        <taxon>Eukaryota</taxon>
        <taxon>Viridiplantae</taxon>
        <taxon>Streptophyta</taxon>
        <taxon>Embryophyta</taxon>
        <taxon>Tracheophyta</taxon>
        <taxon>Spermatophyta</taxon>
        <taxon>Magnoliopsida</taxon>
        <taxon>Magnoliidae</taxon>
        <taxon>Laurales</taxon>
        <taxon>Lauraceae</taxon>
        <taxon>Cinnamomum</taxon>
    </lineage>
</organism>
<protein>
    <recommendedName>
        <fullName evidence="6">Transcription repressor</fullName>
    </recommendedName>
    <alternativeName>
        <fullName evidence="6">Ovate family protein</fullName>
    </alternativeName>
</protein>
<keyword evidence="2 6" id="KW-0678">Repressor</keyword>
<dbReference type="GO" id="GO:0005634">
    <property type="term" value="C:nucleus"/>
    <property type="evidence" value="ECO:0007669"/>
    <property type="project" value="UniProtKB-SubCell"/>
</dbReference>